<accession>A0ACC2TZD9</accession>
<reference evidence="1" key="1">
    <citation type="submission" date="2022-04" db="EMBL/GenBank/DDBJ databases">
        <title>Genome of the entomopathogenic fungus Entomophthora muscae.</title>
        <authorList>
            <person name="Elya C."/>
            <person name="Lovett B.R."/>
            <person name="Lee E."/>
            <person name="Macias A.M."/>
            <person name="Hajek A.E."/>
            <person name="De Bivort B.L."/>
            <person name="Kasson M.T."/>
            <person name="De Fine Licht H.H."/>
            <person name="Stajich J.E."/>
        </authorList>
    </citation>
    <scope>NUCLEOTIDE SEQUENCE</scope>
    <source>
        <strain evidence="1">Berkeley</strain>
    </source>
</reference>
<keyword evidence="2" id="KW-1185">Reference proteome</keyword>
<dbReference type="EMBL" id="QTSX02001599">
    <property type="protein sequence ID" value="KAJ9080123.1"/>
    <property type="molecule type" value="Genomic_DNA"/>
</dbReference>
<organism evidence="1 2">
    <name type="scientific">Entomophthora muscae</name>
    <dbReference type="NCBI Taxonomy" id="34485"/>
    <lineage>
        <taxon>Eukaryota</taxon>
        <taxon>Fungi</taxon>
        <taxon>Fungi incertae sedis</taxon>
        <taxon>Zoopagomycota</taxon>
        <taxon>Entomophthoromycotina</taxon>
        <taxon>Entomophthoromycetes</taxon>
        <taxon>Entomophthorales</taxon>
        <taxon>Entomophthoraceae</taxon>
        <taxon>Entomophthora</taxon>
    </lineage>
</organism>
<evidence type="ECO:0000313" key="2">
    <source>
        <dbReference type="Proteomes" id="UP001165960"/>
    </source>
</evidence>
<comment type="caution">
    <text evidence="1">The sequence shown here is derived from an EMBL/GenBank/DDBJ whole genome shotgun (WGS) entry which is preliminary data.</text>
</comment>
<sequence length="84" mass="9520">MVEKDKEYVPHQMQHIATSKLVTRSSGQHHARCGKRISVEVSPRCIPQTESKDISDYILTSKKEEEDKENNEAEEGSPSANLDH</sequence>
<protein>
    <submittedName>
        <fullName evidence="1">Uncharacterized protein</fullName>
    </submittedName>
</protein>
<evidence type="ECO:0000313" key="1">
    <source>
        <dbReference type="EMBL" id="KAJ9080123.1"/>
    </source>
</evidence>
<name>A0ACC2TZD9_9FUNG</name>
<dbReference type="Proteomes" id="UP001165960">
    <property type="component" value="Unassembled WGS sequence"/>
</dbReference>
<gene>
    <name evidence="1" type="ORF">DSO57_1028313</name>
</gene>
<proteinExistence type="predicted"/>